<organism evidence="1 2">
    <name type="scientific">Yoonia vestfoldensis SKA53</name>
    <dbReference type="NCBI Taxonomy" id="314232"/>
    <lineage>
        <taxon>Bacteria</taxon>
        <taxon>Pseudomonadati</taxon>
        <taxon>Pseudomonadota</taxon>
        <taxon>Alphaproteobacteria</taxon>
        <taxon>Rhodobacterales</taxon>
        <taxon>Paracoccaceae</taxon>
        <taxon>Yoonia</taxon>
    </lineage>
</organism>
<evidence type="ECO:0000313" key="1">
    <source>
        <dbReference type="EMBL" id="EAQ05997.1"/>
    </source>
</evidence>
<dbReference type="HOGENOM" id="CLU_2538543_0_0_5"/>
<keyword evidence="2" id="KW-1185">Reference proteome</keyword>
<dbReference type="OrthoDB" id="7644685at2"/>
<evidence type="ECO:0000313" key="2">
    <source>
        <dbReference type="Proteomes" id="UP000004507"/>
    </source>
</evidence>
<comment type="caution">
    <text evidence="1">The sequence shown here is derived from an EMBL/GenBank/DDBJ whole genome shotgun (WGS) entry which is preliminary data.</text>
</comment>
<name>A3V6Y1_9RHOB</name>
<accession>A3V6Y1</accession>
<dbReference type="AlphaFoldDB" id="A3V6Y1"/>
<dbReference type="RefSeq" id="WP_007205517.1">
    <property type="nucleotide sequence ID" value="NZ_CH672414.1"/>
</dbReference>
<gene>
    <name evidence="1" type="ORF">SKA53_07826</name>
</gene>
<sequence length="83" mass="9526">MITLHSQDGQHFLGLRTGREGGYEIVYDCGLQRRRFVLLIKTAQVDARYFRMQLEDAIQTVDVLTTLSAALRNAAIEFETDYD</sequence>
<dbReference type="Proteomes" id="UP000004507">
    <property type="component" value="Unassembled WGS sequence"/>
</dbReference>
<dbReference type="EMBL" id="AAMS01000006">
    <property type="protein sequence ID" value="EAQ05997.1"/>
    <property type="molecule type" value="Genomic_DNA"/>
</dbReference>
<proteinExistence type="predicted"/>
<reference evidence="1 2" key="1">
    <citation type="submission" date="2006-01" db="EMBL/GenBank/DDBJ databases">
        <authorList>
            <person name="Hagstrom A."/>
            <person name="Ferriera S."/>
            <person name="Johnson J."/>
            <person name="Kravitz S."/>
            <person name="Halpern A."/>
            <person name="Remington K."/>
            <person name="Beeson K."/>
            <person name="Tran B."/>
            <person name="Rogers Y.-H."/>
            <person name="Friedman R."/>
            <person name="Venter J.C."/>
        </authorList>
    </citation>
    <scope>NUCLEOTIDE SEQUENCE [LARGE SCALE GENOMIC DNA]</scope>
    <source>
        <strain evidence="1 2">SKA53</strain>
    </source>
</reference>
<protein>
    <submittedName>
        <fullName evidence="1">Uncharacterized protein</fullName>
    </submittedName>
</protein>